<sequence>MIEITDYELTHEFFSALVTEDKCPSLVKHLEIKPELLDLQDENGRTLFHHAVNDYRFAAIILKPFMNLERLSVRDNKGQTPVHVAAVSNDSVRDPILSLYLNSARNNGYDFSLMDNKYDTPLSLLIVNPRRNPMTRELINQIPWYLSIAGDVNINQINVITGMTPLALALALDHLEEANTLLDHGADPLLYAEPQDEVLKSLDIIVIPATLVARKIQAARQELADLCANFDNAGIQQSLHPMHPSTFFRVLSSGFGEVEEAQLRIKYLKTDYIPLLENISTKIESIVKEPVSSGTEFSSGPC</sequence>
<keyword evidence="3" id="KW-1185">Reference proteome</keyword>
<feature type="repeat" description="ANK" evidence="1">
    <location>
        <begin position="161"/>
        <end position="193"/>
    </location>
</feature>
<protein>
    <submittedName>
        <fullName evidence="2">Ankyrin repeat protein</fullName>
    </submittedName>
</protein>
<dbReference type="Gene3D" id="1.25.40.20">
    <property type="entry name" value="Ankyrin repeat-containing domain"/>
    <property type="match status" value="1"/>
</dbReference>
<gene>
    <name evidence="2" type="ORF">Lwor_0683</name>
</gene>
<dbReference type="InterPro" id="IPR036770">
    <property type="entry name" value="Ankyrin_rpt-contain_sf"/>
</dbReference>
<name>A0A0W1AJJ4_9GAMM</name>
<keyword evidence="1" id="KW-0040">ANK repeat</keyword>
<dbReference type="PATRIC" id="fig|45076.6.peg.750"/>
<dbReference type="InterPro" id="IPR002110">
    <property type="entry name" value="Ankyrin_rpt"/>
</dbReference>
<comment type="caution">
    <text evidence="2">The sequence shown here is derived from an EMBL/GenBank/DDBJ whole genome shotgun (WGS) entry which is preliminary data.</text>
</comment>
<evidence type="ECO:0000256" key="1">
    <source>
        <dbReference type="PROSITE-ProRule" id="PRU00023"/>
    </source>
</evidence>
<dbReference type="PANTHER" id="PTHR24121:SF23">
    <property type="entry name" value="NO MECHANORECEPTOR POTENTIAL C, ISOFORM H"/>
    <property type="match status" value="1"/>
</dbReference>
<dbReference type="PANTHER" id="PTHR24121">
    <property type="entry name" value="NO MECHANORECEPTOR POTENTIAL C, ISOFORM D-RELATED"/>
    <property type="match status" value="1"/>
</dbReference>
<dbReference type="SUPFAM" id="SSF48403">
    <property type="entry name" value="Ankyrin repeat"/>
    <property type="match status" value="1"/>
</dbReference>
<dbReference type="PROSITE" id="PS50088">
    <property type="entry name" value="ANK_REPEAT"/>
    <property type="match status" value="1"/>
</dbReference>
<evidence type="ECO:0000313" key="3">
    <source>
        <dbReference type="Proteomes" id="UP000054662"/>
    </source>
</evidence>
<dbReference type="OrthoDB" id="754271at2"/>
<proteinExistence type="predicted"/>
<evidence type="ECO:0000313" key="2">
    <source>
        <dbReference type="EMBL" id="KTD81406.1"/>
    </source>
</evidence>
<dbReference type="PROSITE" id="PS50297">
    <property type="entry name" value="ANK_REP_REGION"/>
    <property type="match status" value="1"/>
</dbReference>
<organism evidence="2 3">
    <name type="scientific">Legionella worsleiensis</name>
    <dbReference type="NCBI Taxonomy" id="45076"/>
    <lineage>
        <taxon>Bacteria</taxon>
        <taxon>Pseudomonadati</taxon>
        <taxon>Pseudomonadota</taxon>
        <taxon>Gammaproteobacteria</taxon>
        <taxon>Legionellales</taxon>
        <taxon>Legionellaceae</taxon>
        <taxon>Legionella</taxon>
    </lineage>
</organism>
<reference evidence="2 3" key="1">
    <citation type="submission" date="2015-11" db="EMBL/GenBank/DDBJ databases">
        <title>Genomic analysis of 38 Legionella species identifies large and diverse effector repertoires.</title>
        <authorList>
            <person name="Burstein D."/>
            <person name="Amaro F."/>
            <person name="Zusman T."/>
            <person name="Lifshitz Z."/>
            <person name="Cohen O."/>
            <person name="Gilbert J.A."/>
            <person name="Pupko T."/>
            <person name="Shuman H.A."/>
            <person name="Segal G."/>
        </authorList>
    </citation>
    <scope>NUCLEOTIDE SEQUENCE [LARGE SCALE GENOMIC DNA]</scope>
    <source>
        <strain evidence="2 3">ATCC 49508</strain>
    </source>
</reference>
<dbReference type="EMBL" id="LNZC01000005">
    <property type="protein sequence ID" value="KTD81406.1"/>
    <property type="molecule type" value="Genomic_DNA"/>
</dbReference>
<dbReference type="Proteomes" id="UP000054662">
    <property type="component" value="Unassembled WGS sequence"/>
</dbReference>
<dbReference type="Pfam" id="PF00023">
    <property type="entry name" value="Ank"/>
    <property type="match status" value="1"/>
</dbReference>
<accession>A0A0W1AJJ4</accession>
<dbReference type="STRING" id="45076.Lwor_0683"/>
<dbReference type="AlphaFoldDB" id="A0A0W1AJJ4"/>
<dbReference type="RefSeq" id="WP_058492517.1">
    <property type="nucleotide sequence ID" value="NZ_CBCRUR010000010.1"/>
</dbReference>